<reference evidence="1 2" key="1">
    <citation type="submission" date="2015-02" db="EMBL/GenBank/DDBJ databases">
        <title>Genome sequene of Rhodovulum sulfidophilum DSM 2351.</title>
        <authorList>
            <person name="Nagao N."/>
        </authorList>
    </citation>
    <scope>NUCLEOTIDE SEQUENCE [LARGE SCALE GENOMIC DNA]</scope>
    <source>
        <strain evidence="1 2">DSM 2351</strain>
    </source>
</reference>
<sequence>MSRGPVFGQPRFLAGPQSPTADLYLGFSLAGAIAAGRVRRLASTVFLAGDALIVMRHLAGLGLLPRYSRLIYLIDDDIPAGLRDRALPRAYRAKLAALELPAFLRCGAAAEAVVATSPALVAQWRARHPGRTVIGTAPAWPVAEMPVPRPAVPLRRIALIMGRSHARDAAPLWAPLLALLDRRPALGLTVSGNLDLPAPVRSHPRVDILPARGWDDYLGWLRTARADIGLVPHFASRDFNAVRSGSKLGEYAMTGAAVLGAEAWAEGRAAAAAGRCLALPPDPAAWVAAIERLAEAPDEARALAARNRSALITEDACGRQQRLWSDLLGMDLMDLRGVPAEPG</sequence>
<dbReference type="AlphaFoldDB" id="A0A0D6AWS0"/>
<evidence type="ECO:0000313" key="2">
    <source>
        <dbReference type="Proteomes" id="UP000064912"/>
    </source>
</evidence>
<evidence type="ECO:0000313" key="1">
    <source>
        <dbReference type="EMBL" id="BAQ67302.1"/>
    </source>
</evidence>
<name>A0A0D6AWS0_RHOSU</name>
<dbReference type="Gene3D" id="3.40.50.2000">
    <property type="entry name" value="Glycogen Phosphorylase B"/>
    <property type="match status" value="1"/>
</dbReference>
<dbReference type="EMBL" id="AP014800">
    <property type="protein sequence ID" value="BAQ67302.1"/>
    <property type="molecule type" value="Genomic_DNA"/>
</dbReference>
<protein>
    <recommendedName>
        <fullName evidence="3">Glycosyltransferase family 4 protein</fullName>
    </recommendedName>
</protein>
<dbReference type="Proteomes" id="UP000064912">
    <property type="component" value="Chromosome"/>
</dbReference>
<dbReference type="PATRIC" id="fig|35806.4.peg.130"/>
<dbReference type="SUPFAM" id="SSF53756">
    <property type="entry name" value="UDP-Glycosyltransferase/glycogen phosphorylase"/>
    <property type="match status" value="1"/>
</dbReference>
<dbReference type="eggNOG" id="COG0438">
    <property type="taxonomic scope" value="Bacteria"/>
</dbReference>
<organism evidence="1 2">
    <name type="scientific">Rhodovulum sulfidophilum</name>
    <name type="common">Rhodobacter sulfidophilus</name>
    <dbReference type="NCBI Taxonomy" id="35806"/>
    <lineage>
        <taxon>Bacteria</taxon>
        <taxon>Pseudomonadati</taxon>
        <taxon>Pseudomonadota</taxon>
        <taxon>Alphaproteobacteria</taxon>
        <taxon>Rhodobacterales</taxon>
        <taxon>Paracoccaceae</taxon>
        <taxon>Rhodovulum</taxon>
    </lineage>
</organism>
<accession>A0A0D6AWS0</accession>
<evidence type="ECO:0008006" key="3">
    <source>
        <dbReference type="Google" id="ProtNLM"/>
    </source>
</evidence>
<gene>
    <name evidence="1" type="ORF">NHU_00131</name>
</gene>
<proteinExistence type="predicted"/>
<dbReference type="KEGG" id="rsu:NHU_00131"/>